<dbReference type="STRING" id="497964.CfE428DRAFT_0172"/>
<dbReference type="RefSeq" id="WP_006977499.1">
    <property type="nucleotide sequence ID" value="NZ_ABVL01000001.1"/>
</dbReference>
<dbReference type="GO" id="GO:0016491">
    <property type="term" value="F:oxidoreductase activity"/>
    <property type="evidence" value="ECO:0007669"/>
    <property type="project" value="UniProtKB-KW"/>
</dbReference>
<keyword evidence="1" id="KW-0004">4Fe-4S</keyword>
<name>B4CU09_9BACT</name>
<feature type="chain" id="PRO_5002800163" description="FAD dependent oxidoreductase" evidence="6">
    <location>
        <begin position="19"/>
        <end position="634"/>
    </location>
</feature>
<keyword evidence="8" id="KW-1185">Reference proteome</keyword>
<dbReference type="Gene3D" id="3.50.50.60">
    <property type="entry name" value="FAD/NAD(P)-binding domain"/>
    <property type="match status" value="1"/>
</dbReference>
<accession>B4CU09</accession>
<dbReference type="InterPro" id="IPR036188">
    <property type="entry name" value="FAD/NAD-bd_sf"/>
</dbReference>
<evidence type="ECO:0000256" key="5">
    <source>
        <dbReference type="ARBA" id="ARBA00023014"/>
    </source>
</evidence>
<proteinExistence type="predicted"/>
<dbReference type="InterPro" id="IPR039650">
    <property type="entry name" value="HdrA-like"/>
</dbReference>
<evidence type="ECO:0000256" key="4">
    <source>
        <dbReference type="ARBA" id="ARBA00023004"/>
    </source>
</evidence>
<keyword evidence="5" id="KW-0411">Iron-sulfur</keyword>
<organism evidence="7 8">
    <name type="scientific">Chthoniobacter flavus Ellin428</name>
    <dbReference type="NCBI Taxonomy" id="497964"/>
    <lineage>
        <taxon>Bacteria</taxon>
        <taxon>Pseudomonadati</taxon>
        <taxon>Verrucomicrobiota</taxon>
        <taxon>Spartobacteria</taxon>
        <taxon>Chthoniobacterales</taxon>
        <taxon>Chthoniobacteraceae</taxon>
        <taxon>Chthoniobacter</taxon>
    </lineage>
</organism>
<evidence type="ECO:0000256" key="2">
    <source>
        <dbReference type="ARBA" id="ARBA00022723"/>
    </source>
</evidence>
<keyword evidence="6" id="KW-0732">Signal</keyword>
<evidence type="ECO:0000256" key="1">
    <source>
        <dbReference type="ARBA" id="ARBA00022485"/>
    </source>
</evidence>
<dbReference type="GO" id="GO:0046872">
    <property type="term" value="F:metal ion binding"/>
    <property type="evidence" value="ECO:0007669"/>
    <property type="project" value="UniProtKB-KW"/>
</dbReference>
<dbReference type="PANTHER" id="PTHR43498:SF1">
    <property type="entry name" value="COB--COM HETERODISULFIDE REDUCTASE IRON-SULFUR SUBUNIT A"/>
    <property type="match status" value="1"/>
</dbReference>
<dbReference type="AlphaFoldDB" id="B4CU09"/>
<comment type="caution">
    <text evidence="7">The sequence shown here is derived from an EMBL/GenBank/DDBJ whole genome shotgun (WGS) entry which is preliminary data.</text>
</comment>
<dbReference type="eggNOG" id="COG0644">
    <property type="taxonomic scope" value="Bacteria"/>
</dbReference>
<dbReference type="Pfam" id="PF12831">
    <property type="entry name" value="FAD_oxidored"/>
    <property type="match status" value="1"/>
</dbReference>
<dbReference type="Proteomes" id="UP000005824">
    <property type="component" value="Unassembled WGS sequence"/>
</dbReference>
<dbReference type="SUPFAM" id="SSF51905">
    <property type="entry name" value="FAD/NAD(P)-binding domain"/>
    <property type="match status" value="1"/>
</dbReference>
<gene>
    <name evidence="7" type="ORF">CfE428DRAFT_0172</name>
</gene>
<sequence length="634" mass="69539" precursor="true">MRRFLLPLLLLLATVLHAQEFDILVYGATPSGIATAIAAARDGERVLLIEPSRRIGGMMTNGLSHTDFRTLEGLNGSFLDFAHRVEAYYRETYGADSQQVRDCFHGTQFEPKVALSIFEKMIAEQPKITLRTEWVLDGVKNSSNGDGEGPATSRAVEIALLVDGDAQYHSVAAYYFVDATYEGDLMACARAAYHVGREAGNQYGESLAPDEADDQLQAYNFRLCMTRDPKNRVPVEEPPGYLRAGFVDLLALLLDGRIHGVFSTKPTELIKAQGPLPNGKYDINDMSKGLVRLSLPGGNDDWPEGESGFAARVVQHGAVAPFSRTGLRQSRDRVFDEHLRWDVGLIYFLQNDSAVPAKFRDEAREWGFCKDEFTDSNHLPMQLYVREGRRVVGEYIFTEKDTDCAPNDARAVLHTDAIAMGDYGPNCHGTSHEGSRFGGKHEGEFYKMVAPYQIPYGVLIAKGFENLLVTNAVSASHVGFCALRLEPIWMSLGEAAGHAAHLARRKHGILQTVSVPKLQDLLHAEGGSTIYVSDVLPGNSDFTAVQWWGTAGGLHGLAPTPATLGERGKNIFSQYYEAFPGHAAELSKPLDPALAERWEKLASSLNIDVAGLPKADGKTTRGAWLRAAWAARPS</sequence>
<keyword evidence="3" id="KW-0560">Oxidoreductase</keyword>
<evidence type="ECO:0000256" key="3">
    <source>
        <dbReference type="ARBA" id="ARBA00023002"/>
    </source>
</evidence>
<dbReference type="PANTHER" id="PTHR43498">
    <property type="entry name" value="FERREDOXIN:COB-COM HETERODISULFIDE REDUCTASE SUBUNIT A"/>
    <property type="match status" value="1"/>
</dbReference>
<dbReference type="GO" id="GO:0051539">
    <property type="term" value="F:4 iron, 4 sulfur cluster binding"/>
    <property type="evidence" value="ECO:0007669"/>
    <property type="project" value="UniProtKB-KW"/>
</dbReference>
<evidence type="ECO:0000313" key="8">
    <source>
        <dbReference type="Proteomes" id="UP000005824"/>
    </source>
</evidence>
<evidence type="ECO:0000256" key="6">
    <source>
        <dbReference type="SAM" id="SignalP"/>
    </source>
</evidence>
<keyword evidence="2" id="KW-0479">Metal-binding</keyword>
<feature type="signal peptide" evidence="6">
    <location>
        <begin position="1"/>
        <end position="18"/>
    </location>
</feature>
<evidence type="ECO:0000313" key="7">
    <source>
        <dbReference type="EMBL" id="EDY22047.1"/>
    </source>
</evidence>
<keyword evidence="4" id="KW-0408">Iron</keyword>
<dbReference type="InParanoid" id="B4CU09"/>
<dbReference type="EMBL" id="ABVL01000001">
    <property type="protein sequence ID" value="EDY22047.1"/>
    <property type="molecule type" value="Genomic_DNA"/>
</dbReference>
<evidence type="ECO:0008006" key="9">
    <source>
        <dbReference type="Google" id="ProtNLM"/>
    </source>
</evidence>
<reference evidence="7 8" key="1">
    <citation type="journal article" date="2011" name="J. Bacteriol.">
        <title>Genome sequence of Chthoniobacter flavus Ellin428, an aerobic heterotrophic soil bacterium.</title>
        <authorList>
            <person name="Kant R."/>
            <person name="van Passel M.W."/>
            <person name="Palva A."/>
            <person name="Lucas S."/>
            <person name="Lapidus A."/>
            <person name="Glavina Del Rio T."/>
            <person name="Dalin E."/>
            <person name="Tice H."/>
            <person name="Bruce D."/>
            <person name="Goodwin L."/>
            <person name="Pitluck S."/>
            <person name="Larimer F.W."/>
            <person name="Land M.L."/>
            <person name="Hauser L."/>
            <person name="Sangwan P."/>
            <person name="de Vos W.M."/>
            <person name="Janssen P.H."/>
            <person name="Smidt H."/>
        </authorList>
    </citation>
    <scope>NUCLEOTIDE SEQUENCE [LARGE SCALE GENOMIC DNA]</scope>
    <source>
        <strain evidence="7 8">Ellin428</strain>
    </source>
</reference>
<protein>
    <recommendedName>
        <fullName evidence="9">FAD dependent oxidoreductase</fullName>
    </recommendedName>
</protein>